<accession>D5CS68</accession>
<dbReference type="KEGG" id="slt:Slit_1571"/>
<keyword evidence="1" id="KW-1133">Transmembrane helix</keyword>
<name>D5CS68_SIDLE</name>
<sequence length="111" mass="12815">MLVALYVGTEPKWWGWLLFAPLFLYIVARAVHTYRYSLTIDGDRITVVDLNKHDQYLVSEIAAINVWPAKGERVAVITFDDRKKLSFPSHLDGFDELVESLMEQSRSKLQT</sequence>
<keyword evidence="1" id="KW-0472">Membrane</keyword>
<dbReference type="EMBL" id="CP001965">
    <property type="protein sequence ID" value="ADE11804.1"/>
    <property type="molecule type" value="Genomic_DNA"/>
</dbReference>
<proteinExistence type="predicted"/>
<reference evidence="2 3" key="1">
    <citation type="submission" date="2010-03" db="EMBL/GenBank/DDBJ databases">
        <title>Complete sequence of Sideroxydans lithotrophicus ES-1.</title>
        <authorList>
            <consortium name="US DOE Joint Genome Institute"/>
            <person name="Lucas S."/>
            <person name="Copeland A."/>
            <person name="Lapidus A."/>
            <person name="Cheng J.-F."/>
            <person name="Bruce D."/>
            <person name="Goodwin L."/>
            <person name="Pitluck S."/>
            <person name="Munk A.C."/>
            <person name="Detter J.C."/>
            <person name="Han C."/>
            <person name="Tapia R."/>
            <person name="Larimer F."/>
            <person name="Land M."/>
            <person name="Hauser L."/>
            <person name="Kyrpides N."/>
            <person name="Ivanova N."/>
            <person name="Emerson D."/>
            <person name="Woyke T."/>
        </authorList>
    </citation>
    <scope>NUCLEOTIDE SEQUENCE [LARGE SCALE GENOMIC DNA]</scope>
    <source>
        <strain evidence="2 3">ES-1</strain>
    </source>
</reference>
<evidence type="ECO:0000313" key="3">
    <source>
        <dbReference type="Proteomes" id="UP000001625"/>
    </source>
</evidence>
<dbReference type="Proteomes" id="UP000001625">
    <property type="component" value="Chromosome"/>
</dbReference>
<dbReference type="AlphaFoldDB" id="D5CS68"/>
<organism evidence="2 3">
    <name type="scientific">Sideroxydans lithotrophicus (strain ES-1)</name>
    <dbReference type="NCBI Taxonomy" id="580332"/>
    <lineage>
        <taxon>Bacteria</taxon>
        <taxon>Pseudomonadati</taxon>
        <taxon>Pseudomonadota</taxon>
        <taxon>Betaproteobacteria</taxon>
        <taxon>Nitrosomonadales</taxon>
        <taxon>Gallionellaceae</taxon>
        <taxon>Sideroxydans</taxon>
    </lineage>
</organism>
<feature type="transmembrane region" description="Helical" evidence="1">
    <location>
        <begin position="13"/>
        <end position="31"/>
    </location>
</feature>
<dbReference type="HOGENOM" id="CLU_2156651_0_0_4"/>
<evidence type="ECO:0000313" key="2">
    <source>
        <dbReference type="EMBL" id="ADE11804.1"/>
    </source>
</evidence>
<keyword evidence="1" id="KW-0812">Transmembrane</keyword>
<protein>
    <recommendedName>
        <fullName evidence="4">PH domain-containing protein</fullName>
    </recommendedName>
</protein>
<evidence type="ECO:0008006" key="4">
    <source>
        <dbReference type="Google" id="ProtNLM"/>
    </source>
</evidence>
<dbReference type="STRING" id="580332.Slit_1571"/>
<keyword evidence="3" id="KW-1185">Reference proteome</keyword>
<gene>
    <name evidence="2" type="ordered locus">Slit_1571</name>
</gene>
<evidence type="ECO:0000256" key="1">
    <source>
        <dbReference type="SAM" id="Phobius"/>
    </source>
</evidence>